<sequence length="94" mass="10459">MLSIKIKTGITALFMITAAVLSSQTYAQMAGKNVILVHGLQPAQLMRDTVTEAEVSSDGQNYWSDFWGQYADDRLDWSSKSRLDADTAQRLTTK</sequence>
<dbReference type="EMBL" id="JAEDAH010000096">
    <property type="protein sequence ID" value="MCA6064942.1"/>
    <property type="molecule type" value="Genomic_DNA"/>
</dbReference>
<feature type="chain" id="PRO_5046310414" evidence="1">
    <location>
        <begin position="28"/>
        <end position="94"/>
    </location>
</feature>
<protein>
    <submittedName>
        <fullName evidence="2">Uncharacterized protein</fullName>
    </submittedName>
</protein>
<comment type="caution">
    <text evidence="2">The sequence shown here is derived from an EMBL/GenBank/DDBJ whole genome shotgun (WGS) entry which is preliminary data.</text>
</comment>
<evidence type="ECO:0000313" key="3">
    <source>
        <dbReference type="Proteomes" id="UP000714380"/>
    </source>
</evidence>
<keyword evidence="1" id="KW-0732">Signal</keyword>
<dbReference type="Proteomes" id="UP000714380">
    <property type="component" value="Unassembled WGS sequence"/>
</dbReference>
<gene>
    <name evidence="2" type="ORF">I9W95_15140</name>
</gene>
<evidence type="ECO:0000313" key="2">
    <source>
        <dbReference type="EMBL" id="MCA6064942.1"/>
    </source>
</evidence>
<evidence type="ECO:0000256" key="1">
    <source>
        <dbReference type="SAM" id="SignalP"/>
    </source>
</evidence>
<feature type="signal peptide" evidence="1">
    <location>
        <begin position="1"/>
        <end position="27"/>
    </location>
</feature>
<dbReference type="RefSeq" id="WP_225676401.1">
    <property type="nucleotide sequence ID" value="NZ_JAEDAH010000096.1"/>
</dbReference>
<accession>A0ABS7ZT66</accession>
<keyword evidence="3" id="KW-1185">Reference proteome</keyword>
<reference evidence="2 3" key="1">
    <citation type="submission" date="2020-12" db="EMBL/GenBank/DDBJ databases">
        <title>Novel Thalassolituus-related marine hydrocarbonoclastic bacteria mediated algae-derived hydrocarbons mineralization in twilight zone of the northern South China Sea.</title>
        <authorList>
            <person name="Dong C."/>
        </authorList>
    </citation>
    <scope>NUCLEOTIDE SEQUENCE [LARGE SCALE GENOMIC DNA]</scope>
    <source>
        <strain evidence="2 3">IMCC1826</strain>
    </source>
</reference>
<organism evidence="2 3">
    <name type="scientific">Thalassolituus marinus</name>
    <dbReference type="NCBI Taxonomy" id="671053"/>
    <lineage>
        <taxon>Bacteria</taxon>
        <taxon>Pseudomonadati</taxon>
        <taxon>Pseudomonadota</taxon>
        <taxon>Gammaproteobacteria</taxon>
        <taxon>Oceanospirillales</taxon>
        <taxon>Oceanospirillaceae</taxon>
        <taxon>Thalassolituus</taxon>
    </lineage>
</organism>
<name>A0ABS7ZT66_9GAMM</name>
<proteinExistence type="predicted"/>